<protein>
    <submittedName>
        <fullName evidence="1">Uncharacterized protein</fullName>
    </submittedName>
</protein>
<dbReference type="EMBL" id="GGEC01054740">
    <property type="protein sequence ID" value="MBX35224.1"/>
    <property type="molecule type" value="Transcribed_RNA"/>
</dbReference>
<accession>A0A2P2MYD7</accession>
<organism evidence="1">
    <name type="scientific">Rhizophora mucronata</name>
    <name type="common">Asiatic mangrove</name>
    <dbReference type="NCBI Taxonomy" id="61149"/>
    <lineage>
        <taxon>Eukaryota</taxon>
        <taxon>Viridiplantae</taxon>
        <taxon>Streptophyta</taxon>
        <taxon>Embryophyta</taxon>
        <taxon>Tracheophyta</taxon>
        <taxon>Spermatophyta</taxon>
        <taxon>Magnoliopsida</taxon>
        <taxon>eudicotyledons</taxon>
        <taxon>Gunneridae</taxon>
        <taxon>Pentapetalae</taxon>
        <taxon>rosids</taxon>
        <taxon>fabids</taxon>
        <taxon>Malpighiales</taxon>
        <taxon>Rhizophoraceae</taxon>
        <taxon>Rhizophora</taxon>
    </lineage>
</organism>
<proteinExistence type="predicted"/>
<sequence length="13" mass="1574">MDLGLEGYIYTLW</sequence>
<evidence type="ECO:0000313" key="1">
    <source>
        <dbReference type="EMBL" id="MBX35224.1"/>
    </source>
</evidence>
<name>A0A2P2MYD7_RHIMU</name>
<reference evidence="1" key="1">
    <citation type="submission" date="2018-02" db="EMBL/GenBank/DDBJ databases">
        <title>Rhizophora mucronata_Transcriptome.</title>
        <authorList>
            <person name="Meera S.P."/>
            <person name="Sreeshan A."/>
            <person name="Augustine A."/>
        </authorList>
    </citation>
    <scope>NUCLEOTIDE SEQUENCE</scope>
    <source>
        <tissue evidence="1">Leaf</tissue>
    </source>
</reference>